<comment type="caution">
    <text evidence="1">The sequence shown here is derived from an EMBL/GenBank/DDBJ whole genome shotgun (WGS) entry which is preliminary data.</text>
</comment>
<dbReference type="Proteomes" id="UP001215280">
    <property type="component" value="Unassembled WGS sequence"/>
</dbReference>
<keyword evidence="2" id="KW-1185">Reference proteome</keyword>
<evidence type="ECO:0000313" key="1">
    <source>
        <dbReference type="EMBL" id="KAJ7726433.1"/>
    </source>
</evidence>
<reference evidence="1" key="1">
    <citation type="submission" date="2023-03" db="EMBL/GenBank/DDBJ databases">
        <title>Massive genome expansion in bonnet fungi (Mycena s.s.) driven by repeated elements and novel gene families across ecological guilds.</title>
        <authorList>
            <consortium name="Lawrence Berkeley National Laboratory"/>
            <person name="Harder C.B."/>
            <person name="Miyauchi S."/>
            <person name="Viragh M."/>
            <person name="Kuo A."/>
            <person name="Thoen E."/>
            <person name="Andreopoulos B."/>
            <person name="Lu D."/>
            <person name="Skrede I."/>
            <person name="Drula E."/>
            <person name="Henrissat B."/>
            <person name="Morin E."/>
            <person name="Kohler A."/>
            <person name="Barry K."/>
            <person name="LaButti K."/>
            <person name="Morin E."/>
            <person name="Salamov A."/>
            <person name="Lipzen A."/>
            <person name="Mereny Z."/>
            <person name="Hegedus B."/>
            <person name="Baldrian P."/>
            <person name="Stursova M."/>
            <person name="Weitz H."/>
            <person name="Taylor A."/>
            <person name="Grigoriev I.V."/>
            <person name="Nagy L.G."/>
            <person name="Martin F."/>
            <person name="Kauserud H."/>
        </authorList>
    </citation>
    <scope>NUCLEOTIDE SEQUENCE</scope>
    <source>
        <strain evidence="1">CBHHK188m</strain>
    </source>
</reference>
<evidence type="ECO:0008006" key="3">
    <source>
        <dbReference type="Google" id="ProtNLM"/>
    </source>
</evidence>
<dbReference type="PANTHER" id="PTHR46177:SF1">
    <property type="entry name" value="INTEGRASE CATALYTIC DOMAIN-CONTAINING PROTEIN"/>
    <property type="match status" value="1"/>
</dbReference>
<evidence type="ECO:0000313" key="2">
    <source>
        <dbReference type="Proteomes" id="UP001215280"/>
    </source>
</evidence>
<gene>
    <name evidence="1" type="ORF">DFH07DRAFT_758093</name>
</gene>
<dbReference type="AlphaFoldDB" id="A0AAD7HSK9"/>
<sequence length="419" mass="47765">MSSYNRNPKGKNQHKYDEVFELRLEAALRGYHCELKTSNDEISQLLKVDYDIDKSASTVKRRRKDLGLTGGAATMKKMARSDVVQLVLGKIDKDPAKQMGVRTLRAKVAFQDSVILPRKIVWEIMQEHDKDSFALPEPTAKKVFRVAKYPIGIHQRWSCDGHDKMYKIGYPIWAIVDDATGKILKAWVVPSNRIGDIIGYLYLCLVEEFKGMPIQTTTDCGSETTLLYGIVNTLRDTYHSDIDSVEVPPHVYLRSVHNISVERQWLRLRLDFGDNCVIASNNGVAKGYYNSQDPEQYELSQWLWPRFIQAGLDEYAAFRNSVKMRKQSDKPGPSAMSRNTAFSLPEKWGGRNCLLPVDVDVIAQMKRDMSGDALIAFSTPEFAARAQIVYDSLHIQKLTEENIWHVFLAMLPVVFPQRV</sequence>
<accession>A0AAD7HSK9</accession>
<dbReference type="PANTHER" id="PTHR46177">
    <property type="entry name" value="INTEGRASE CATALYTIC DOMAIN-CONTAINING PROTEIN"/>
    <property type="match status" value="1"/>
</dbReference>
<proteinExistence type="predicted"/>
<dbReference type="EMBL" id="JARJLG010000219">
    <property type="protein sequence ID" value="KAJ7726433.1"/>
    <property type="molecule type" value="Genomic_DNA"/>
</dbReference>
<protein>
    <recommendedName>
        <fullName evidence="3">Integrase catalytic domain-containing protein</fullName>
    </recommendedName>
</protein>
<organism evidence="1 2">
    <name type="scientific">Mycena maculata</name>
    <dbReference type="NCBI Taxonomy" id="230809"/>
    <lineage>
        <taxon>Eukaryota</taxon>
        <taxon>Fungi</taxon>
        <taxon>Dikarya</taxon>
        <taxon>Basidiomycota</taxon>
        <taxon>Agaricomycotina</taxon>
        <taxon>Agaricomycetes</taxon>
        <taxon>Agaricomycetidae</taxon>
        <taxon>Agaricales</taxon>
        <taxon>Marasmiineae</taxon>
        <taxon>Mycenaceae</taxon>
        <taxon>Mycena</taxon>
    </lineage>
</organism>
<name>A0AAD7HSK9_9AGAR</name>